<accession>A0A2K0UTQ6</accession>
<proteinExistence type="predicted"/>
<dbReference type="AlphaFoldDB" id="A0A2K0UTQ6"/>
<feature type="region of interest" description="Disordered" evidence="1">
    <location>
        <begin position="40"/>
        <end position="83"/>
    </location>
</feature>
<name>A0A2K0UTQ6_GIBNY</name>
<evidence type="ECO:0000313" key="3">
    <source>
        <dbReference type="Proteomes" id="UP000236664"/>
    </source>
</evidence>
<reference evidence="2 3" key="1">
    <citation type="submission" date="2017-06" db="EMBL/GenBank/DDBJ databases">
        <title>Genome of Fusarium nygamai isolate CS10214.</title>
        <authorList>
            <person name="Gardiner D.M."/>
            <person name="Obanor F."/>
            <person name="Kazan K."/>
        </authorList>
    </citation>
    <scope>NUCLEOTIDE SEQUENCE [LARGE SCALE GENOMIC DNA]</scope>
    <source>
        <strain evidence="2 3">CS10214</strain>
    </source>
</reference>
<dbReference type="OrthoDB" id="5085949at2759"/>
<dbReference type="Proteomes" id="UP000236664">
    <property type="component" value="Unassembled WGS sequence"/>
</dbReference>
<evidence type="ECO:0000313" key="2">
    <source>
        <dbReference type="EMBL" id="PNP61161.1"/>
    </source>
</evidence>
<organism evidence="2 3">
    <name type="scientific">Gibberella nygamai</name>
    <name type="common">Bean root rot disease fungus</name>
    <name type="synonym">Fusarium nygamai</name>
    <dbReference type="NCBI Taxonomy" id="42673"/>
    <lineage>
        <taxon>Eukaryota</taxon>
        <taxon>Fungi</taxon>
        <taxon>Dikarya</taxon>
        <taxon>Ascomycota</taxon>
        <taxon>Pezizomycotina</taxon>
        <taxon>Sordariomycetes</taxon>
        <taxon>Hypocreomycetidae</taxon>
        <taxon>Hypocreales</taxon>
        <taxon>Nectriaceae</taxon>
        <taxon>Fusarium</taxon>
        <taxon>Fusarium fujikuroi species complex</taxon>
    </lineage>
</organism>
<feature type="compositionally biased region" description="Acidic residues" evidence="1">
    <location>
        <begin position="1"/>
        <end position="17"/>
    </location>
</feature>
<gene>
    <name evidence="2" type="ORF">FNYG_14078</name>
</gene>
<dbReference type="EMBL" id="MTQA01000312">
    <property type="protein sequence ID" value="PNP61161.1"/>
    <property type="molecule type" value="Genomic_DNA"/>
</dbReference>
<keyword evidence="3" id="KW-1185">Reference proteome</keyword>
<feature type="region of interest" description="Disordered" evidence="1">
    <location>
        <begin position="1"/>
        <end position="21"/>
    </location>
</feature>
<evidence type="ECO:0000256" key="1">
    <source>
        <dbReference type="SAM" id="MobiDB-lite"/>
    </source>
</evidence>
<sequence>MHTDAEDQWPQDSDEEQWQQQTDHFFTFMREMEIFKPIRELTHRQRAKKRKQSVAERPQQDFPLPKRLHKRRGLSTGTLYNGR</sequence>
<protein>
    <submittedName>
        <fullName evidence="2">Uncharacterized protein</fullName>
    </submittedName>
</protein>
<comment type="caution">
    <text evidence="2">The sequence shown here is derived from an EMBL/GenBank/DDBJ whole genome shotgun (WGS) entry which is preliminary data.</text>
</comment>